<dbReference type="AlphaFoldDB" id="A0A8K1FNQ3"/>
<evidence type="ECO:0000256" key="1">
    <source>
        <dbReference type="ARBA" id="ARBA00004340"/>
    </source>
</evidence>
<keyword evidence="3" id="KW-0964">Secreted</keyword>
<dbReference type="GO" id="GO:0005576">
    <property type="term" value="C:extracellular region"/>
    <property type="evidence" value="ECO:0007669"/>
    <property type="project" value="UniProtKB-SubCell"/>
</dbReference>
<evidence type="ECO:0000256" key="4">
    <source>
        <dbReference type="SAM" id="MobiDB-lite"/>
    </source>
</evidence>
<comment type="caution">
    <text evidence="6">The sequence shown here is derived from an EMBL/GenBank/DDBJ whole genome shotgun (WGS) entry which is preliminary data.</text>
</comment>
<dbReference type="Proteomes" id="UP000794436">
    <property type="component" value="Unassembled WGS sequence"/>
</dbReference>
<accession>A0A8K1FNQ3</accession>
<protein>
    <recommendedName>
        <fullName evidence="5">Crinkler effector protein N-terminal domain-containing protein</fullName>
    </recommendedName>
</protein>
<feature type="region of interest" description="Disordered" evidence="4">
    <location>
        <begin position="270"/>
        <end position="297"/>
    </location>
</feature>
<keyword evidence="7" id="KW-1185">Reference proteome</keyword>
<organism evidence="6 7">
    <name type="scientific">Pythium oligandrum</name>
    <name type="common">Mycoparasitic fungus</name>
    <dbReference type="NCBI Taxonomy" id="41045"/>
    <lineage>
        <taxon>Eukaryota</taxon>
        <taxon>Sar</taxon>
        <taxon>Stramenopiles</taxon>
        <taxon>Oomycota</taxon>
        <taxon>Peronosporomycetes</taxon>
        <taxon>Pythiales</taxon>
        <taxon>Pythiaceae</taxon>
        <taxon>Pythium</taxon>
    </lineage>
</organism>
<evidence type="ECO:0000256" key="3">
    <source>
        <dbReference type="ARBA" id="ARBA00022525"/>
    </source>
</evidence>
<dbReference type="Pfam" id="PF20147">
    <property type="entry name" value="Crinkler"/>
    <property type="match status" value="1"/>
</dbReference>
<comment type="subcellular location">
    <subcellularLocation>
        <location evidence="1">Host cell</location>
    </subcellularLocation>
    <subcellularLocation>
        <location evidence="2">Secreted</location>
    </subcellularLocation>
</comment>
<evidence type="ECO:0000313" key="7">
    <source>
        <dbReference type="Proteomes" id="UP000794436"/>
    </source>
</evidence>
<reference evidence="6" key="1">
    <citation type="submission" date="2019-03" db="EMBL/GenBank/DDBJ databases">
        <title>Long read genome sequence of the mycoparasitic Pythium oligandrum ATCC 38472 isolated from sugarbeet rhizosphere.</title>
        <authorList>
            <person name="Gaulin E."/>
        </authorList>
    </citation>
    <scope>NUCLEOTIDE SEQUENCE</scope>
    <source>
        <strain evidence="6">ATCC 38472_TT</strain>
    </source>
</reference>
<sequence length="297" mass="34486">MRLYRSLEPTGAWLREDDLTLELLSRVANLGYEELRMTDCVLDYYADGPSVGPGDIQVLVRLPANVLTPLSEYQYDMVEAREEAEAIKEYKRTRKTERATINALKSPPTAKPPRNRGHGLRLWCVVLRFGGVFSIHITKNTGFEEMREKIYAKQWFEFLYDFRKSAMTLHVAQKANSEWLRDDKYLHEFIRGEKCDYYEMITQSKWSEGCYSRYFCKQRVSEPHTIHIVLGLPDVLLSYPQTPSLRARTAYCVDGEPVAERSDQVIESRMKERGNCVRRSSRSSKRVMASNDSKKSV</sequence>
<dbReference type="InterPro" id="IPR045379">
    <property type="entry name" value="Crinkler_N"/>
</dbReference>
<evidence type="ECO:0000313" key="6">
    <source>
        <dbReference type="EMBL" id="TMW64858.1"/>
    </source>
</evidence>
<evidence type="ECO:0000256" key="2">
    <source>
        <dbReference type="ARBA" id="ARBA00004613"/>
    </source>
</evidence>
<evidence type="ECO:0000259" key="5">
    <source>
        <dbReference type="Pfam" id="PF20147"/>
    </source>
</evidence>
<proteinExistence type="predicted"/>
<dbReference type="EMBL" id="SPLM01000038">
    <property type="protein sequence ID" value="TMW64858.1"/>
    <property type="molecule type" value="Genomic_DNA"/>
</dbReference>
<gene>
    <name evidence="6" type="ORF">Poli38472_009025</name>
</gene>
<name>A0A8K1FNQ3_PYTOL</name>
<dbReference type="GO" id="GO:0043657">
    <property type="term" value="C:host cell"/>
    <property type="evidence" value="ECO:0007669"/>
    <property type="project" value="UniProtKB-SubCell"/>
</dbReference>
<feature type="domain" description="Crinkler effector protein N-terminal" evidence="5">
    <location>
        <begin position="120"/>
        <end position="229"/>
    </location>
</feature>